<evidence type="ECO:0000313" key="2">
    <source>
        <dbReference type="EMBL" id="JAE27653.1"/>
    </source>
</evidence>
<reference evidence="2" key="2">
    <citation type="journal article" date="2015" name="Data Brief">
        <title>Shoot transcriptome of the giant reed, Arundo donax.</title>
        <authorList>
            <person name="Barrero R.A."/>
            <person name="Guerrero F.D."/>
            <person name="Moolhuijzen P."/>
            <person name="Goolsby J.A."/>
            <person name="Tidwell J."/>
            <person name="Bellgard S.E."/>
            <person name="Bellgard M.I."/>
        </authorList>
    </citation>
    <scope>NUCLEOTIDE SEQUENCE</scope>
    <source>
        <tissue evidence="2">Shoot tissue taken approximately 20 cm above the soil surface</tissue>
    </source>
</reference>
<organism evidence="2">
    <name type="scientific">Arundo donax</name>
    <name type="common">Giant reed</name>
    <name type="synonym">Donax arundinaceus</name>
    <dbReference type="NCBI Taxonomy" id="35708"/>
    <lineage>
        <taxon>Eukaryota</taxon>
        <taxon>Viridiplantae</taxon>
        <taxon>Streptophyta</taxon>
        <taxon>Embryophyta</taxon>
        <taxon>Tracheophyta</taxon>
        <taxon>Spermatophyta</taxon>
        <taxon>Magnoliopsida</taxon>
        <taxon>Liliopsida</taxon>
        <taxon>Poales</taxon>
        <taxon>Poaceae</taxon>
        <taxon>PACMAD clade</taxon>
        <taxon>Arundinoideae</taxon>
        <taxon>Arundineae</taxon>
        <taxon>Arundo</taxon>
    </lineage>
</organism>
<sequence>MILLFIYLFIFHSFFYVITYTGMRCSGYLSHLPFCWIAKKLGSWYC</sequence>
<accession>A0A0A9H457</accession>
<dbReference type="AlphaFoldDB" id="A0A0A9H457"/>
<reference evidence="2" key="1">
    <citation type="submission" date="2014-09" db="EMBL/GenBank/DDBJ databases">
        <authorList>
            <person name="Magalhaes I.L.F."/>
            <person name="Oliveira U."/>
            <person name="Santos F.R."/>
            <person name="Vidigal T.H.D.A."/>
            <person name="Brescovit A.D."/>
            <person name="Santos A.J."/>
        </authorList>
    </citation>
    <scope>NUCLEOTIDE SEQUENCE</scope>
    <source>
        <tissue evidence="2">Shoot tissue taken approximately 20 cm above the soil surface</tissue>
    </source>
</reference>
<protein>
    <submittedName>
        <fullName evidence="2">Uncharacterized protein</fullName>
    </submittedName>
</protein>
<proteinExistence type="predicted"/>
<keyword evidence="1" id="KW-1133">Transmembrane helix</keyword>
<feature type="transmembrane region" description="Helical" evidence="1">
    <location>
        <begin position="6"/>
        <end position="23"/>
    </location>
</feature>
<keyword evidence="1" id="KW-0812">Transmembrane</keyword>
<evidence type="ECO:0000256" key="1">
    <source>
        <dbReference type="SAM" id="Phobius"/>
    </source>
</evidence>
<dbReference type="EMBL" id="GBRH01170243">
    <property type="protein sequence ID" value="JAE27653.1"/>
    <property type="molecule type" value="Transcribed_RNA"/>
</dbReference>
<keyword evidence="1" id="KW-0472">Membrane</keyword>
<name>A0A0A9H457_ARUDO</name>